<comment type="caution">
    <text evidence="2">The sequence shown here is derived from an EMBL/GenBank/DDBJ whole genome shotgun (WGS) entry which is preliminary data.</text>
</comment>
<dbReference type="Proteomes" id="UP000252355">
    <property type="component" value="Unassembled WGS sequence"/>
</dbReference>
<dbReference type="EMBL" id="QOQW01000020">
    <property type="protein sequence ID" value="RCK78721.1"/>
    <property type="molecule type" value="Genomic_DNA"/>
</dbReference>
<reference evidence="2 3" key="1">
    <citation type="submission" date="2018-05" db="EMBL/GenBank/DDBJ databases">
        <title>A metagenomic window into the 2 km-deep terrestrial subsurface aquifer revealed taxonomically and functionally diverse microbial community comprising novel uncultured bacterial lineages.</title>
        <authorList>
            <person name="Kadnikov V.V."/>
            <person name="Mardanov A.V."/>
            <person name="Beletsky A.V."/>
            <person name="Banks D."/>
            <person name="Pimenov N.V."/>
            <person name="Frank Y.A."/>
            <person name="Karnachuk O.V."/>
            <person name="Ravin N.V."/>
        </authorList>
    </citation>
    <scope>NUCLEOTIDE SEQUENCE [LARGE SCALE GENOMIC DNA]</scope>
    <source>
        <strain evidence="2">BY5</strain>
    </source>
</reference>
<feature type="region of interest" description="Disordered" evidence="1">
    <location>
        <begin position="1"/>
        <end position="57"/>
    </location>
</feature>
<proteinExistence type="predicted"/>
<gene>
    <name evidence="2" type="ORF">OZSIB_1248</name>
</gene>
<evidence type="ECO:0000313" key="2">
    <source>
        <dbReference type="EMBL" id="RCK78721.1"/>
    </source>
</evidence>
<sequence length="164" mass="18623">MVDPIKGPGQKPIFTDKTQGKDKAEKPKEGEFDKRLASKDKTASAEPPKAGQVRTAGDQTARLLQQQQLERMQRIAEITRQVQNGTYKMADPAVLADRLYRIMTDRKTREKFIKKVLAEEAETLKERGQPLTKLELKKLIYLVKNAADEEFSDPQLEALLKELS</sequence>
<protein>
    <submittedName>
        <fullName evidence="2">Uncharacterized protein</fullName>
    </submittedName>
</protein>
<evidence type="ECO:0000313" key="3">
    <source>
        <dbReference type="Proteomes" id="UP000252355"/>
    </source>
</evidence>
<organism evidence="2 3">
    <name type="scientific">Candidatus Ozemobacter sibiricus</name>
    <dbReference type="NCBI Taxonomy" id="2268124"/>
    <lineage>
        <taxon>Bacteria</taxon>
        <taxon>Candidatus Ozemobacteria</taxon>
        <taxon>Candidatus Ozemobacterales</taxon>
        <taxon>Candidatus Ozemobacteraceae</taxon>
        <taxon>Candidatus Ozemobacter</taxon>
    </lineage>
</organism>
<accession>A0A367ZMZ8</accession>
<evidence type="ECO:0000256" key="1">
    <source>
        <dbReference type="SAM" id="MobiDB-lite"/>
    </source>
</evidence>
<dbReference type="SUPFAM" id="SSF101498">
    <property type="entry name" value="Anti-sigma factor FlgM"/>
    <property type="match status" value="1"/>
</dbReference>
<name>A0A367ZMZ8_9BACT</name>
<feature type="compositionally biased region" description="Basic and acidic residues" evidence="1">
    <location>
        <begin position="18"/>
        <end position="43"/>
    </location>
</feature>
<dbReference type="InterPro" id="IPR035890">
    <property type="entry name" value="Anti-sigma-28_factor_FlgM_sf"/>
</dbReference>
<dbReference type="AlphaFoldDB" id="A0A367ZMZ8"/>